<comment type="caution">
    <text evidence="5">The sequence shown here is derived from an EMBL/GenBank/DDBJ whole genome shotgun (WGS) entry which is preliminary data.</text>
</comment>
<dbReference type="Gene3D" id="1.10.10.60">
    <property type="entry name" value="Homeodomain-like"/>
    <property type="match status" value="2"/>
</dbReference>
<name>A0A848M4J1_PAELE</name>
<reference evidence="5 6" key="1">
    <citation type="submission" date="2020-04" db="EMBL/GenBank/DDBJ databases">
        <title>Paenibacillus algicola sp. nov., a novel marine bacterium producing alginate lyase.</title>
        <authorList>
            <person name="Huang H."/>
        </authorList>
    </citation>
    <scope>NUCLEOTIDE SEQUENCE [LARGE SCALE GENOMIC DNA]</scope>
    <source>
        <strain evidence="5 6">L7-75</strain>
    </source>
</reference>
<dbReference type="PRINTS" id="PR00032">
    <property type="entry name" value="HTHARAC"/>
</dbReference>
<feature type="domain" description="HTH araC/xylS-type" evidence="4">
    <location>
        <begin position="167"/>
        <end position="265"/>
    </location>
</feature>
<gene>
    <name evidence="5" type="ORF">HII30_08660</name>
</gene>
<dbReference type="PANTHER" id="PTHR43280">
    <property type="entry name" value="ARAC-FAMILY TRANSCRIPTIONAL REGULATOR"/>
    <property type="match status" value="1"/>
</dbReference>
<evidence type="ECO:0000259" key="4">
    <source>
        <dbReference type="PROSITE" id="PS01124"/>
    </source>
</evidence>
<evidence type="ECO:0000313" key="6">
    <source>
        <dbReference type="Proteomes" id="UP000565468"/>
    </source>
</evidence>
<proteinExistence type="predicted"/>
<dbReference type="InterPro" id="IPR020449">
    <property type="entry name" value="Tscrpt_reg_AraC-type_HTH"/>
</dbReference>
<dbReference type="InterPro" id="IPR018060">
    <property type="entry name" value="HTH_AraC"/>
</dbReference>
<dbReference type="Pfam" id="PF12833">
    <property type="entry name" value="HTH_18"/>
    <property type="match status" value="1"/>
</dbReference>
<dbReference type="RefSeq" id="WP_169504628.1">
    <property type="nucleotide sequence ID" value="NZ_JABBPN010000006.1"/>
</dbReference>
<evidence type="ECO:0000256" key="2">
    <source>
        <dbReference type="ARBA" id="ARBA00023125"/>
    </source>
</evidence>
<evidence type="ECO:0000256" key="3">
    <source>
        <dbReference type="ARBA" id="ARBA00023163"/>
    </source>
</evidence>
<keyword evidence="2" id="KW-0238">DNA-binding</keyword>
<sequence length="268" mass="31025">MDTRLPIVPYEAADIGEIICGHITADHSYGVRRPQGRGDLLLVYTLRGQGYFLTPGGRKTTRAHELCLLREYIPHEYGTVKGEQEWEFLWIHFRSLQEIGYLPQEEVLAAGIPEGYARQRVLSAYDHVFYHAGERSDYWYSFCENSIREMILLLARQFRNKRDPRIVETLQTLSQSMHNQIRVKDLAAAARLSVSRFSHLFKQETGEGIIEYVNRMRITQAASMMEHMDRTAAEAAQDVGFNNYNHFAALFRKQFGVSPRSYKSLKKE</sequence>
<keyword evidence="1" id="KW-0805">Transcription regulation</keyword>
<dbReference type="InterPro" id="IPR009057">
    <property type="entry name" value="Homeodomain-like_sf"/>
</dbReference>
<organism evidence="5 6">
    <name type="scientific">Paenibacillus lemnae</name>
    <dbReference type="NCBI Taxonomy" id="1330551"/>
    <lineage>
        <taxon>Bacteria</taxon>
        <taxon>Bacillati</taxon>
        <taxon>Bacillota</taxon>
        <taxon>Bacilli</taxon>
        <taxon>Bacillales</taxon>
        <taxon>Paenibacillaceae</taxon>
        <taxon>Paenibacillus</taxon>
    </lineage>
</organism>
<dbReference type="GO" id="GO:0043565">
    <property type="term" value="F:sequence-specific DNA binding"/>
    <property type="evidence" value="ECO:0007669"/>
    <property type="project" value="InterPro"/>
</dbReference>
<dbReference type="Pfam" id="PF02311">
    <property type="entry name" value="AraC_binding"/>
    <property type="match status" value="1"/>
</dbReference>
<dbReference type="SUPFAM" id="SSF46689">
    <property type="entry name" value="Homeodomain-like"/>
    <property type="match status" value="2"/>
</dbReference>
<dbReference type="EMBL" id="JABBPN010000006">
    <property type="protein sequence ID" value="NMO95837.1"/>
    <property type="molecule type" value="Genomic_DNA"/>
</dbReference>
<dbReference type="InterPro" id="IPR003313">
    <property type="entry name" value="AraC-bd"/>
</dbReference>
<dbReference type="GO" id="GO:0003700">
    <property type="term" value="F:DNA-binding transcription factor activity"/>
    <property type="evidence" value="ECO:0007669"/>
    <property type="project" value="InterPro"/>
</dbReference>
<dbReference type="PROSITE" id="PS01124">
    <property type="entry name" value="HTH_ARAC_FAMILY_2"/>
    <property type="match status" value="1"/>
</dbReference>
<evidence type="ECO:0000313" key="5">
    <source>
        <dbReference type="EMBL" id="NMO95837.1"/>
    </source>
</evidence>
<dbReference type="SUPFAM" id="SSF51215">
    <property type="entry name" value="Regulatory protein AraC"/>
    <property type="match status" value="1"/>
</dbReference>
<dbReference type="AlphaFoldDB" id="A0A848M4J1"/>
<dbReference type="SMART" id="SM00342">
    <property type="entry name" value="HTH_ARAC"/>
    <property type="match status" value="1"/>
</dbReference>
<evidence type="ECO:0000256" key="1">
    <source>
        <dbReference type="ARBA" id="ARBA00023015"/>
    </source>
</evidence>
<keyword evidence="6" id="KW-1185">Reference proteome</keyword>
<accession>A0A848M4J1</accession>
<dbReference type="Gene3D" id="2.60.120.280">
    <property type="entry name" value="Regulatory protein AraC"/>
    <property type="match status" value="1"/>
</dbReference>
<dbReference type="InterPro" id="IPR037923">
    <property type="entry name" value="HTH-like"/>
</dbReference>
<dbReference type="PANTHER" id="PTHR43280:SF2">
    <property type="entry name" value="HTH-TYPE TRANSCRIPTIONAL REGULATOR EXSA"/>
    <property type="match status" value="1"/>
</dbReference>
<dbReference type="Proteomes" id="UP000565468">
    <property type="component" value="Unassembled WGS sequence"/>
</dbReference>
<protein>
    <submittedName>
        <fullName evidence="5">AraC family transcriptional regulator</fullName>
    </submittedName>
</protein>
<keyword evidence="3" id="KW-0804">Transcription</keyword>